<proteinExistence type="predicted"/>
<dbReference type="InterPro" id="IPR036691">
    <property type="entry name" value="Endo/exonu/phosph_ase_sf"/>
</dbReference>
<dbReference type="AlphaFoldDB" id="A0A8S3SF50"/>
<keyword evidence="1" id="KW-0479">Metal-binding</keyword>
<dbReference type="GO" id="GO:0008270">
    <property type="term" value="F:zinc ion binding"/>
    <property type="evidence" value="ECO:0007669"/>
    <property type="project" value="UniProtKB-KW"/>
</dbReference>
<keyword evidence="1" id="KW-0862">Zinc</keyword>
<organism evidence="4 5">
    <name type="scientific">Mytilus edulis</name>
    <name type="common">Blue mussel</name>
    <dbReference type="NCBI Taxonomy" id="6550"/>
    <lineage>
        <taxon>Eukaryota</taxon>
        <taxon>Metazoa</taxon>
        <taxon>Spiralia</taxon>
        <taxon>Lophotrochozoa</taxon>
        <taxon>Mollusca</taxon>
        <taxon>Bivalvia</taxon>
        <taxon>Autobranchia</taxon>
        <taxon>Pteriomorphia</taxon>
        <taxon>Mytilida</taxon>
        <taxon>Mytiloidea</taxon>
        <taxon>Mytilidae</taxon>
        <taxon>Mytilinae</taxon>
        <taxon>Mytilus</taxon>
    </lineage>
</organism>
<keyword evidence="2" id="KW-0175">Coiled coil</keyword>
<dbReference type="Pfam" id="PF00643">
    <property type="entry name" value="zf-B_box"/>
    <property type="match status" value="1"/>
</dbReference>
<comment type="caution">
    <text evidence="4">The sequence shown here is derived from an EMBL/GenBank/DDBJ whole genome shotgun (WGS) entry which is preliminary data.</text>
</comment>
<protein>
    <recommendedName>
        <fullName evidence="3">B box-type domain-containing protein</fullName>
    </recommendedName>
</protein>
<dbReference type="CDD" id="cd19757">
    <property type="entry name" value="Bbox1"/>
    <property type="match status" value="1"/>
</dbReference>
<keyword evidence="5" id="KW-1185">Reference proteome</keyword>
<dbReference type="EMBL" id="CAJPWZ010001559">
    <property type="protein sequence ID" value="CAG2217671.1"/>
    <property type="molecule type" value="Genomic_DNA"/>
</dbReference>
<gene>
    <name evidence="4" type="ORF">MEDL_31344</name>
</gene>
<dbReference type="GO" id="GO:0003824">
    <property type="term" value="F:catalytic activity"/>
    <property type="evidence" value="ECO:0007669"/>
    <property type="project" value="InterPro"/>
</dbReference>
<dbReference type="PANTHER" id="PTHR47510">
    <property type="entry name" value="REVERSE TRANSCRIPTASE DOMAIN-CONTAINING PROTEIN"/>
    <property type="match status" value="1"/>
</dbReference>
<dbReference type="Gene3D" id="3.30.160.60">
    <property type="entry name" value="Classic Zinc Finger"/>
    <property type="match status" value="1"/>
</dbReference>
<dbReference type="PANTHER" id="PTHR47510:SF3">
    <property type="entry name" value="ENDO_EXONUCLEASE_PHOSPHATASE DOMAIN-CONTAINING PROTEIN"/>
    <property type="match status" value="1"/>
</dbReference>
<dbReference type="SUPFAM" id="SSF57845">
    <property type="entry name" value="B-box zinc-binding domain"/>
    <property type="match status" value="1"/>
</dbReference>
<sequence>MAQAASKTCEICVSSPGHNYCEQCDQLFCDGCKISHLRTKMTKNHTFLSGPNINPEVKQYCKEHDENFIYYCKECNSSICKICVIKKHKSHDFAEIKESTEGIKNEVKMVIDMKMRNLQSKIADINQGTHTYQADVQKVIQAIKEEGRHLKEMIDKKVEGLINTVKEKDRRNVQTLQSVGNELKTALDKAKEQQKFYQDTQGIKDTTKLLQKLKQIKSQIDQIEEMKIPIMPSVKYAKKTVAEGEIGKLFGELTFGGYNCISKADALPIGYNAYHGKGGIAILYKTSLQFSVNEISDINSSRIAGIELKNQSYGSLFIFGAYLPSDDSIENYKSELNILDNLYTYYSVYGNCIIAGDLNASCLDKDRPMSNDYKSKELLKFVSRHHLLYAGGEIQIKVPNYSYITKQTMLDYILCNESMYRKLRYYEILDEGEISSTSDHLPVVAEFVIDSNPHRVMNSCDKLPAWHKVSDAQINEYKKLLNDPVDMLIDKMRSFSYVDIDAINDEFVNILHTAADIAIPKCGFNPHTKPYWNADVKRAHDNERSKRRCWVLEGRPRGMHFDSYRMYKRAKSEFRRVQQVANEQYIQSCYDDLNETAECDVRLFWKQIKRFKGRSSKVYPEIVYENKVCNTPESVANCFAEYFHDIYQPKDENNFDNDFKCSIESTYNEIIKTCGVEGEYLPGGLITEKEVTELIGQLKYRKAAGHDRVQNEHLRHGGISVVKCVTAIFNIIVKQGRIPQNWKLGLLVPIFKGGTKCKTSPDNYRPVSLLSCVLKLFESVIKARLNGKFLTKKLFLVRLYSYFIDTERKHYGFIQEIMDILYKYYLHEYVIIFMRDGVFPTKQSWKIIVNNTVDKVQSDEWTRRIQSDNNFSRFRNIHLSVKVPDFWKCARSSREIINAYFITKLLTDIPNNTGSTCELCDRPFLDVYVHACCSCCGTQSIRDAWWDFIIERFPLQLFVELYSYDDEHLYCILLGKHITTVNIDTDSFLSLCHVHVALCVAEYSRVTRRMIQ</sequence>
<feature type="coiled-coil region" evidence="2">
    <location>
        <begin position="173"/>
        <end position="226"/>
    </location>
</feature>
<dbReference type="InterPro" id="IPR000315">
    <property type="entry name" value="Znf_B-box"/>
</dbReference>
<dbReference type="CDD" id="cd19756">
    <property type="entry name" value="Bbox2"/>
    <property type="match status" value="1"/>
</dbReference>
<dbReference type="PROSITE" id="PS50119">
    <property type="entry name" value="ZF_BBOX"/>
    <property type="match status" value="2"/>
</dbReference>
<dbReference type="Pfam" id="PF14529">
    <property type="entry name" value="Exo_endo_phos_2"/>
    <property type="match status" value="1"/>
</dbReference>
<feature type="domain" description="B box-type" evidence="3">
    <location>
        <begin position="56"/>
        <end position="96"/>
    </location>
</feature>
<accession>A0A8S3SF50</accession>
<keyword evidence="1" id="KW-0863">Zinc-finger</keyword>
<dbReference type="SUPFAM" id="SSF56219">
    <property type="entry name" value="DNase I-like"/>
    <property type="match status" value="1"/>
</dbReference>
<dbReference type="OrthoDB" id="6078416at2759"/>
<dbReference type="Gene3D" id="3.60.10.10">
    <property type="entry name" value="Endonuclease/exonuclease/phosphatase"/>
    <property type="match status" value="1"/>
</dbReference>
<feature type="domain" description="B box-type" evidence="3">
    <location>
        <begin position="4"/>
        <end position="50"/>
    </location>
</feature>
<reference evidence="4" key="1">
    <citation type="submission" date="2021-03" db="EMBL/GenBank/DDBJ databases">
        <authorList>
            <person name="Bekaert M."/>
        </authorList>
    </citation>
    <scope>NUCLEOTIDE SEQUENCE</scope>
</reference>
<dbReference type="Proteomes" id="UP000683360">
    <property type="component" value="Unassembled WGS sequence"/>
</dbReference>
<evidence type="ECO:0000256" key="1">
    <source>
        <dbReference type="PROSITE-ProRule" id="PRU00024"/>
    </source>
</evidence>
<evidence type="ECO:0000256" key="2">
    <source>
        <dbReference type="SAM" id="Coils"/>
    </source>
</evidence>
<evidence type="ECO:0000313" key="4">
    <source>
        <dbReference type="EMBL" id="CAG2217671.1"/>
    </source>
</evidence>
<dbReference type="SMART" id="SM00336">
    <property type="entry name" value="BBOX"/>
    <property type="match status" value="2"/>
</dbReference>
<evidence type="ECO:0000259" key="3">
    <source>
        <dbReference type="PROSITE" id="PS50119"/>
    </source>
</evidence>
<dbReference type="InterPro" id="IPR005135">
    <property type="entry name" value="Endo/exonuclease/phosphatase"/>
</dbReference>
<name>A0A8S3SF50_MYTED</name>
<evidence type="ECO:0000313" key="5">
    <source>
        <dbReference type="Proteomes" id="UP000683360"/>
    </source>
</evidence>